<dbReference type="CDD" id="cd14490">
    <property type="entry name" value="CBM6-CBM35-CBM36_like_1"/>
    <property type="match status" value="1"/>
</dbReference>
<dbReference type="Proteomes" id="UP001382181">
    <property type="component" value="Unassembled WGS sequence"/>
</dbReference>
<dbReference type="Gene3D" id="2.60.120.260">
    <property type="entry name" value="Galactose-binding domain-like"/>
    <property type="match status" value="4"/>
</dbReference>
<dbReference type="InterPro" id="IPR011050">
    <property type="entry name" value="Pectin_lyase_fold/virulence"/>
</dbReference>
<sequence>MRAQRWRWRTLSAMVATSLLMIGWPSLTAAAADGPNIAAGRAAAASSAGDAYGARNVTDGNQATYWEGSGGTLPQWVQTDLGSAARVDEVTLKLPAGWESRQQTLSLQGSADGTSFSTLKSSAAYTFSPGASNEVRISFPATQTRFVRVNITANTGWRNAQLSELEVRTAGESSVNLAAGRTLKASSHTETYVAAHGNDGNRASYWESRNNELPQWIQADLGSSVRVDRVVLRLPDGWEQRTQTLKLQGSSDGSEFSDLTASKAYTFGPANGQSATISFDATTTRHVRVLVTANSVQPAAQLSELEIYGPATGDTQAPTAPSGLAFTEPSTGQVKLTWQASSDDTRVTGYDVYANNALLTSLAGDVTTFTDTRPAGESVSYFVRARDAAGNVSGNSNTVTRKGDSGDTQAPTAPAGLAFTEPSAGQIKLTWQASSDNKGVTGYEIYADNVLRKSVAGDVTTWTDTQPAGATVSYVVRARDAAGNISGPSNTVTRNGSTAAASNLAVSKPITASSVVHTFVAANANDNSLTTYWEGAGGSYPNTLTVALGANADTESVVVKLNPDSSWGARTQNIQVLGREQNATAFTSLAAAKNYAFDPATGNTVTIPVTARVADVQLKFTSNTGSGAGQVAEFQVLGTPAPNPNLQVTAVTAAPAAPVESDAITLSATVRNTGALASPAGKLDFELGGSKAATASVGALAAGASAQVTAGIGSRDAGSYTLGAVVDPAGEIIEENETDNRYTSGTPLVVKPVSSSDLVASAVTTSPSSPSQGDTVTFSVAVKNQGSIASAVGSHGITLGVIDSKGATVKTLTGAHSGAIAAGSTTAPVSLGTWTAADGSYTLKVVLADDANELPVKRENNTTTEPFFVGRGADMPYDMYEAEDGVTGGGARVVGPNRTVGDIAGEASGRKAVTLDSTGNYVEFTTRAPANTLVTRFSIPDSAGGGGIDSKLNVYVDGTFLKAIDLTSKYAWLYGNETGPGNSPGSGAPRHIYDEANLMLGKNVPAGSRIRLQKDAANTSTYAIDFVSLEQVTQKANPDPARYTVPAGFTHQDVQNALDKVRMDTTGNLVGVYLPAGDYSTASKFQVYGKAVKVTGAGPWFTRFQAPSTQDNTDIGFRAEASAKGSSFSDFAYFGNYTSRIDGPGKVFDFSNVSDIVIDNIWNEHMVCLYWGANTDDVTIKNSRIRNMFADGINMTNGSTDNHVTNNEARATGDDSFALFSAIDAGGADMKNNVYENLTSLLTWRAAGVAVYGGYDNTFRNIRIADTLVYSGITVSSLDFGYPMNGFGTGPTTIENVSVVRAGGHFWGTQTFPGIWLFSASKVFQGIRISHVDIVDPTYSGIMFQTNYVGGQPQFPIKDTVLTDITVSGARKSGDAFDAKSGFGLWANEMPEAGQGPAVGEVTFNGLKFSGNAQDVKNTTSTFRININP</sequence>
<dbReference type="SUPFAM" id="SSF49785">
    <property type="entry name" value="Galactose-binding domain-like"/>
    <property type="match status" value="3"/>
</dbReference>
<feature type="chain" id="PRO_5045137412" evidence="3">
    <location>
        <begin position="32"/>
        <end position="1429"/>
    </location>
</feature>
<keyword evidence="7" id="KW-1185">Reference proteome</keyword>
<keyword evidence="2" id="KW-0119">Carbohydrate metabolism</keyword>
<protein>
    <submittedName>
        <fullName evidence="6">Discoidin domain-containing protein</fullName>
    </submittedName>
</protein>
<keyword evidence="2" id="KW-0624">Polysaccharide degradation</keyword>
<organism evidence="6 7">
    <name type="scientific">Streptomyces silvae</name>
    <dbReference type="NCBI Taxonomy" id="2803812"/>
    <lineage>
        <taxon>Bacteria</taxon>
        <taxon>Bacillati</taxon>
        <taxon>Actinomycetota</taxon>
        <taxon>Actinomycetes</taxon>
        <taxon>Kitasatosporales</taxon>
        <taxon>Streptomycetaceae</taxon>
        <taxon>Streptomyces</taxon>
    </lineage>
</organism>
<dbReference type="InterPro" id="IPR036116">
    <property type="entry name" value="FN3_sf"/>
</dbReference>
<dbReference type="PANTHER" id="PTHR45713">
    <property type="entry name" value="FTP DOMAIN-CONTAINING PROTEIN"/>
    <property type="match status" value="1"/>
</dbReference>
<dbReference type="InterPro" id="IPR000421">
    <property type="entry name" value="FA58C"/>
</dbReference>
<dbReference type="SMART" id="SM00060">
    <property type="entry name" value="FN3"/>
    <property type="match status" value="2"/>
</dbReference>
<name>A0ABU7ZVF9_9ACTN</name>
<comment type="caution">
    <text evidence="6">The sequence shown here is derived from an EMBL/GenBank/DDBJ whole genome shotgun (WGS) entry which is preliminary data.</text>
</comment>
<dbReference type="Pfam" id="PF00754">
    <property type="entry name" value="F5_F8_type_C"/>
    <property type="match status" value="2"/>
</dbReference>
<dbReference type="InterPro" id="IPR008979">
    <property type="entry name" value="Galactose-bd-like_sf"/>
</dbReference>
<evidence type="ECO:0000313" key="6">
    <source>
        <dbReference type="EMBL" id="MEH0558015.1"/>
    </source>
</evidence>
<dbReference type="RefSeq" id="WP_319224047.1">
    <property type="nucleotide sequence ID" value="NZ_JARUMK010000001.1"/>
</dbReference>
<gene>
    <name evidence="6" type="ORF">QBA37_01850</name>
</gene>
<evidence type="ECO:0000256" key="1">
    <source>
        <dbReference type="ARBA" id="ARBA00023295"/>
    </source>
</evidence>
<evidence type="ECO:0000256" key="2">
    <source>
        <dbReference type="ARBA" id="ARBA00023326"/>
    </source>
</evidence>
<dbReference type="SUPFAM" id="SSF51126">
    <property type="entry name" value="Pectin lyase-like"/>
    <property type="match status" value="1"/>
</dbReference>
<feature type="domain" description="F5/8 type C" evidence="4">
    <location>
        <begin position="17"/>
        <end position="167"/>
    </location>
</feature>
<dbReference type="Pfam" id="PF22633">
    <property type="entry name" value="F5_F8_type_C_2"/>
    <property type="match status" value="1"/>
</dbReference>
<dbReference type="EMBL" id="JARUMK010000001">
    <property type="protein sequence ID" value="MEH0558015.1"/>
    <property type="molecule type" value="Genomic_DNA"/>
</dbReference>
<dbReference type="PROSITE" id="PS50022">
    <property type="entry name" value="FA58C_3"/>
    <property type="match status" value="3"/>
</dbReference>
<feature type="domain" description="F5/8 type C" evidence="4">
    <location>
        <begin position="493"/>
        <end position="639"/>
    </location>
</feature>
<dbReference type="InterPro" id="IPR051941">
    <property type="entry name" value="BG_Antigen-Binding_Lectin"/>
</dbReference>
<proteinExistence type="predicted"/>
<dbReference type="SMART" id="SM00231">
    <property type="entry name" value="FA58C"/>
    <property type="match status" value="2"/>
</dbReference>
<dbReference type="Gene3D" id="2.60.40.10">
    <property type="entry name" value="Immunoglobulins"/>
    <property type="match status" value="4"/>
</dbReference>
<dbReference type="Pfam" id="PF22815">
    <property type="entry name" value="CatAgl_D1"/>
    <property type="match status" value="1"/>
</dbReference>
<dbReference type="InterPro" id="IPR006626">
    <property type="entry name" value="PbH1"/>
</dbReference>
<dbReference type="InterPro" id="IPR033801">
    <property type="entry name" value="CBM6-CBM35-CBM36-like_1"/>
</dbReference>
<keyword evidence="1" id="KW-0378">Hydrolase</keyword>
<dbReference type="InterPro" id="IPR011635">
    <property type="entry name" value="CARDB"/>
</dbReference>
<dbReference type="SMART" id="SM00710">
    <property type="entry name" value="PbH1"/>
    <property type="match status" value="7"/>
</dbReference>
<dbReference type="InterPro" id="IPR013783">
    <property type="entry name" value="Ig-like_fold"/>
</dbReference>
<keyword evidence="3" id="KW-0732">Signal</keyword>
<feature type="domain" description="Fibronectin type-III" evidence="5">
    <location>
        <begin position="413"/>
        <end position="501"/>
    </location>
</feature>
<dbReference type="PROSITE" id="PS50853">
    <property type="entry name" value="FN3"/>
    <property type="match status" value="1"/>
</dbReference>
<dbReference type="Pfam" id="PF22816">
    <property type="entry name" value="CatAgl_D2"/>
    <property type="match status" value="1"/>
</dbReference>
<feature type="domain" description="F5/8 type C" evidence="4">
    <location>
        <begin position="170"/>
        <end position="310"/>
    </location>
</feature>
<accession>A0ABU7ZVF9</accession>
<dbReference type="Pfam" id="PF07705">
    <property type="entry name" value="CARDB"/>
    <property type="match status" value="2"/>
</dbReference>
<reference evidence="6 7" key="1">
    <citation type="submission" date="2023-04" db="EMBL/GenBank/DDBJ databases">
        <title>Genomic diversity of scab-causing Streptomyces spp. in the province of Quebec, Canada.</title>
        <authorList>
            <person name="Biessy A."/>
            <person name="Cadieux M."/>
            <person name="Ciotola M."/>
            <person name="Filion M."/>
        </authorList>
    </citation>
    <scope>NUCLEOTIDE SEQUENCE [LARGE SCALE GENOMIC DNA]</scope>
    <source>
        <strain evidence="6 7">B21-103</strain>
    </source>
</reference>
<evidence type="ECO:0000313" key="7">
    <source>
        <dbReference type="Proteomes" id="UP001382181"/>
    </source>
</evidence>
<evidence type="ECO:0000259" key="4">
    <source>
        <dbReference type="PROSITE" id="PS50022"/>
    </source>
</evidence>
<keyword evidence="1" id="KW-0326">Glycosidase</keyword>
<feature type="signal peptide" evidence="3">
    <location>
        <begin position="1"/>
        <end position="31"/>
    </location>
</feature>
<dbReference type="PANTHER" id="PTHR45713:SF6">
    <property type="entry name" value="F5_8 TYPE C DOMAIN-CONTAINING PROTEIN"/>
    <property type="match status" value="1"/>
</dbReference>
<dbReference type="SUPFAM" id="SSF49265">
    <property type="entry name" value="Fibronectin type III"/>
    <property type="match status" value="2"/>
</dbReference>
<dbReference type="Gene3D" id="2.160.20.10">
    <property type="entry name" value="Single-stranded right-handed beta-helix, Pectin lyase-like"/>
    <property type="match status" value="1"/>
</dbReference>
<dbReference type="CDD" id="cd00063">
    <property type="entry name" value="FN3"/>
    <property type="match status" value="1"/>
</dbReference>
<evidence type="ECO:0000259" key="5">
    <source>
        <dbReference type="PROSITE" id="PS50853"/>
    </source>
</evidence>
<evidence type="ECO:0000256" key="3">
    <source>
        <dbReference type="SAM" id="SignalP"/>
    </source>
</evidence>
<dbReference type="InterPro" id="IPR055149">
    <property type="entry name" value="Agl_cat_D2"/>
</dbReference>
<dbReference type="InterPro" id="IPR003961">
    <property type="entry name" value="FN3_dom"/>
</dbReference>
<dbReference type="InterPro" id="IPR012334">
    <property type="entry name" value="Pectin_lyas_fold"/>
</dbReference>